<dbReference type="Pfam" id="PF08699">
    <property type="entry name" value="ArgoL1"/>
    <property type="match status" value="1"/>
</dbReference>
<feature type="domain" description="PAZ" evidence="19">
    <location>
        <begin position="392"/>
        <end position="502"/>
    </location>
</feature>
<evidence type="ECO:0000256" key="6">
    <source>
        <dbReference type="ARBA" id="ARBA00022722"/>
    </source>
</evidence>
<dbReference type="InterPro" id="IPR014811">
    <property type="entry name" value="ArgoL1"/>
</dbReference>
<keyword evidence="15" id="KW-0469">Meiosis</keyword>
<keyword evidence="9" id="KW-0221">Differentiation</keyword>
<keyword evidence="12" id="KW-0810">Translation regulation</keyword>
<feature type="compositionally biased region" description="Basic residues" evidence="18">
    <location>
        <begin position="33"/>
        <end position="45"/>
    </location>
</feature>
<dbReference type="GO" id="GO:0004519">
    <property type="term" value="F:endonuclease activity"/>
    <property type="evidence" value="ECO:0007669"/>
    <property type="project" value="UniProtKB-KW"/>
</dbReference>
<dbReference type="AlphaFoldDB" id="A0A8C3DI43"/>
<keyword evidence="8" id="KW-0255">Endonuclease</keyword>
<evidence type="ECO:0000256" key="14">
    <source>
        <dbReference type="ARBA" id="ARBA00023158"/>
    </source>
</evidence>
<evidence type="ECO:0000256" key="2">
    <source>
        <dbReference type="ARBA" id="ARBA00004496"/>
    </source>
</evidence>
<dbReference type="FunFam" id="3.40.50.2300:FF:000131">
    <property type="entry name" value="Piwi-like RNA-mediated gene silencing 1"/>
    <property type="match status" value="1"/>
</dbReference>
<dbReference type="GO" id="GO:0031047">
    <property type="term" value="P:regulatory ncRNA-mediated gene silencing"/>
    <property type="evidence" value="ECO:0007669"/>
    <property type="project" value="UniProtKB-KW"/>
</dbReference>
<dbReference type="GO" id="GO:0005737">
    <property type="term" value="C:cytoplasm"/>
    <property type="evidence" value="ECO:0007669"/>
    <property type="project" value="UniProtKB-SubCell"/>
</dbReference>
<keyword evidence="7" id="KW-0479">Metal-binding</keyword>
<keyword evidence="13" id="KW-0694">RNA-binding</keyword>
<comment type="subcellular location">
    <subcellularLocation>
        <location evidence="2">Cytoplasm</location>
    </subcellularLocation>
</comment>
<dbReference type="Pfam" id="PF02171">
    <property type="entry name" value="Piwi"/>
    <property type="match status" value="1"/>
</dbReference>
<comment type="similarity">
    <text evidence="16">Belongs to the argonaute family. Piwi subfamily.</text>
</comment>
<dbReference type="GeneID" id="116453133"/>
<keyword evidence="22" id="KW-1185">Reference proteome</keyword>
<accession>A0A8U7MVQ5</accession>
<evidence type="ECO:0000256" key="10">
    <source>
        <dbReference type="ARBA" id="ARBA00022801"/>
    </source>
</evidence>
<dbReference type="CTD" id="9271"/>
<dbReference type="GO" id="GO:0007281">
    <property type="term" value="P:germ cell development"/>
    <property type="evidence" value="ECO:0007669"/>
    <property type="project" value="UniProtKB-ARBA"/>
</dbReference>
<reference evidence="21" key="2">
    <citation type="submission" date="2025-08" db="UniProtKB">
        <authorList>
            <consortium name="Ensembl"/>
        </authorList>
    </citation>
    <scope>IDENTIFICATION</scope>
</reference>
<sequence>MAGTAAAARAVVSGQAPPVGSLRHSPAAPFVTLRRRSAANRRRARLPASPRCRVQEGRRAEGCSGPGLRGGRRLQREQNRAGAWGRQIAVYRQKMTGRARARARGRPPTQGSALPAVGDAPVQQGVPSQLRGCRQPPQPPQLQQLQQLRVPPPQLEEPEGHGRLRGFESVLQERRPEGVQVSSGLQDLSLRDRGGRRRDFHDLGVNTRQAMVHVQESKTGFSGRMVKLTTNHFRLTSRPQWALYQYHVGYSPEMEARRLRSALLFQHEEHIGRTHAFDGSILFLPKKLQNKVTELFSRTRNGEDVKITITLTNELPPTSPTCLQFYNIIFRRVLKMLNLQQIGRNYYNPNDPVSIPHHRLMVWLGFTSSILQYEENIMLCADVSHKVLRGETVLDTMHSLHSQVGEERFRDACAKELIGLIVLTRYNNKTYRIDDIDWDNNPKGTFRKSDGSEVSFVEYYKKQYNIEISDWMQPVLISQMKRKSGNIQGSVALIPELCSLTGLTDKMRSDFNVMKDLAVHTRLPPAQRQREIGRLLSYIQEDDNVQKELRNWGLSFDYKSESFTGRVVQGEKIFQSGNMFDYNPQFADWTKETRGVPLIRPVPMDSWLLIYTRRNYDVASTLLQSLSKVTPSMGIRMSKPNMIEVDDRTEAYLRVLQQRVAPDTNIVVCILSSSRKDKYDAIKKYLCTDCPVPSQCVLARTLSKPRTIMTVATKIALQMNCKMGGELWSVEIPLKQVMIVGIDCYHDTVSGKQSVAGFVASLNQTVTRWFSRCVVQSRGQELVDGIKACLQTALRNWHKWNKCLPSRIFVYRDGVGDGQLNTLVNYEVPQFLDCLKSIGTDYSPRLTVIVVKKRVGARFFAEIGGGLKNPPPGTVVDTVVTRPEWYDFFIVSQTVRNGCVAPTHYNVIYDTSQLKPDHVQRLTYKLCHMYYNWSGIIRVPAPCQYAHKLAFLVGQSVHREPNLMLSDRLFYL</sequence>
<evidence type="ECO:0000256" key="9">
    <source>
        <dbReference type="ARBA" id="ARBA00022782"/>
    </source>
</evidence>
<dbReference type="GO" id="GO:0051321">
    <property type="term" value="P:meiotic cell cycle"/>
    <property type="evidence" value="ECO:0007669"/>
    <property type="project" value="UniProtKB-KW"/>
</dbReference>
<dbReference type="SMART" id="SM00950">
    <property type="entry name" value="Piwi"/>
    <property type="match status" value="1"/>
</dbReference>
<dbReference type="InterPro" id="IPR003100">
    <property type="entry name" value="PAZ_dom"/>
</dbReference>
<dbReference type="SUPFAM" id="SSF53098">
    <property type="entry name" value="Ribonuclease H-like"/>
    <property type="match status" value="1"/>
</dbReference>
<dbReference type="FunFam" id="2.170.260.10:FF:000003">
    <property type="entry name" value="Piwi-like RNA-mediated gene silencing 2"/>
    <property type="match status" value="1"/>
</dbReference>
<protein>
    <recommendedName>
        <fullName evidence="17">Piwi-like protein 1</fullName>
    </recommendedName>
</protein>
<dbReference type="OMA" id="RRDFHDT"/>
<evidence type="ECO:0000256" key="7">
    <source>
        <dbReference type="ARBA" id="ARBA00022723"/>
    </source>
</evidence>
<evidence type="ECO:0000256" key="15">
    <source>
        <dbReference type="ARBA" id="ARBA00023254"/>
    </source>
</evidence>
<evidence type="ECO:0000256" key="16">
    <source>
        <dbReference type="ARBA" id="ARBA00038291"/>
    </source>
</evidence>
<dbReference type="Ensembl" id="ENSCMUT00000007891.2">
    <property type="protein sequence ID" value="ENSCMUP00000007307.2"/>
    <property type="gene ID" value="ENSCMUG00000004818.2"/>
</dbReference>
<evidence type="ECO:0000313" key="22">
    <source>
        <dbReference type="Proteomes" id="UP000694553"/>
    </source>
</evidence>
<evidence type="ECO:0000256" key="5">
    <source>
        <dbReference type="ARBA" id="ARBA00022490"/>
    </source>
</evidence>
<name>A0A8C3DI43_CORMO</name>
<comment type="cofactor">
    <cofactor evidence="1">
        <name>Mg(2+)</name>
        <dbReference type="ChEBI" id="CHEBI:18420"/>
    </cofactor>
</comment>
<dbReference type="CDD" id="cd04658">
    <property type="entry name" value="Piwi_piwi-like_Euk"/>
    <property type="match status" value="1"/>
</dbReference>
<feature type="compositionally biased region" description="Low complexity" evidence="18">
    <location>
        <begin position="1"/>
        <end position="16"/>
    </location>
</feature>
<dbReference type="InterPro" id="IPR012337">
    <property type="entry name" value="RNaseH-like_sf"/>
</dbReference>
<keyword evidence="4" id="KW-0488">Methylation</keyword>
<evidence type="ECO:0000256" key="11">
    <source>
        <dbReference type="ARBA" id="ARBA00022842"/>
    </source>
</evidence>
<proteinExistence type="inferred from homology"/>
<dbReference type="SMART" id="SM00949">
    <property type="entry name" value="PAZ"/>
    <property type="match status" value="1"/>
</dbReference>
<dbReference type="OrthoDB" id="445936at2759"/>
<dbReference type="InterPro" id="IPR036397">
    <property type="entry name" value="RNaseH_sf"/>
</dbReference>
<evidence type="ECO:0000256" key="17">
    <source>
        <dbReference type="ARBA" id="ARBA00067899"/>
    </source>
</evidence>
<keyword evidence="11" id="KW-0460">Magnesium</keyword>
<dbReference type="GO" id="GO:0046872">
    <property type="term" value="F:metal ion binding"/>
    <property type="evidence" value="ECO:0007669"/>
    <property type="project" value="UniProtKB-KW"/>
</dbReference>
<dbReference type="Gene3D" id="2.170.260.10">
    <property type="entry name" value="paz domain"/>
    <property type="match status" value="1"/>
</dbReference>
<feature type="domain" description="Piwi" evidence="20">
    <location>
        <begin position="666"/>
        <end position="958"/>
    </location>
</feature>
<keyword evidence="6" id="KW-0540">Nuclease</keyword>
<dbReference type="SUPFAM" id="SSF101690">
    <property type="entry name" value="PAZ domain"/>
    <property type="match status" value="1"/>
</dbReference>
<dbReference type="CDD" id="cd02845">
    <property type="entry name" value="PAZ_piwi_like"/>
    <property type="match status" value="1"/>
</dbReference>
<evidence type="ECO:0000256" key="3">
    <source>
        <dbReference type="ARBA" id="ARBA00022473"/>
    </source>
</evidence>
<organism evidence="21 22">
    <name type="scientific">Corvus moneduloides</name>
    <name type="common">New Caledonian crow</name>
    <dbReference type="NCBI Taxonomy" id="1196302"/>
    <lineage>
        <taxon>Eukaryota</taxon>
        <taxon>Metazoa</taxon>
        <taxon>Chordata</taxon>
        <taxon>Craniata</taxon>
        <taxon>Vertebrata</taxon>
        <taxon>Euteleostomi</taxon>
        <taxon>Archelosauria</taxon>
        <taxon>Archosauria</taxon>
        <taxon>Dinosauria</taxon>
        <taxon>Saurischia</taxon>
        <taxon>Theropoda</taxon>
        <taxon>Coelurosauria</taxon>
        <taxon>Aves</taxon>
        <taxon>Neognathae</taxon>
        <taxon>Neoaves</taxon>
        <taxon>Telluraves</taxon>
        <taxon>Australaves</taxon>
        <taxon>Passeriformes</taxon>
        <taxon>Corvoidea</taxon>
        <taxon>Corvidae</taxon>
        <taxon>Corvus</taxon>
    </lineage>
</organism>
<dbReference type="Gene3D" id="3.40.50.2300">
    <property type="match status" value="1"/>
</dbReference>
<reference evidence="22" key="1">
    <citation type="submission" date="2019-10" db="EMBL/GenBank/DDBJ databases">
        <title>Corvus moneduloides (New Caledonian crow) genome, bCorMon1, primary haplotype.</title>
        <authorList>
            <person name="Rutz C."/>
            <person name="Fungtammasan C."/>
            <person name="Mountcastle J."/>
            <person name="Formenti G."/>
            <person name="Chow W."/>
            <person name="Howe K."/>
            <person name="Steele M.P."/>
            <person name="Fernandes J."/>
            <person name="Gilbert M.T.P."/>
            <person name="Fedrigo O."/>
            <person name="Jarvis E.D."/>
            <person name="Gemmell N."/>
        </authorList>
    </citation>
    <scope>NUCLEOTIDE SEQUENCE [LARGE SCALE GENOMIC DNA]</scope>
</reference>
<reference evidence="21" key="3">
    <citation type="submission" date="2025-09" db="UniProtKB">
        <authorList>
            <consortium name="Ensembl"/>
        </authorList>
    </citation>
    <scope>IDENTIFICATION</scope>
</reference>
<dbReference type="RefSeq" id="XP_031984164.1">
    <property type="nucleotide sequence ID" value="XM_032128273.1"/>
</dbReference>
<evidence type="ECO:0000256" key="13">
    <source>
        <dbReference type="ARBA" id="ARBA00022884"/>
    </source>
</evidence>
<evidence type="ECO:0000259" key="20">
    <source>
        <dbReference type="PROSITE" id="PS50822"/>
    </source>
</evidence>
<keyword evidence="14" id="KW-0943">RNA-mediated gene silencing</keyword>
<dbReference type="InterPro" id="IPR036085">
    <property type="entry name" value="PAZ_dom_sf"/>
</dbReference>
<dbReference type="FunFam" id="3.30.420.10:FF:000014">
    <property type="entry name" value="Piwi-like RNA-mediated gene silencing 1"/>
    <property type="match status" value="1"/>
</dbReference>
<dbReference type="Pfam" id="PF02170">
    <property type="entry name" value="PAZ"/>
    <property type="match status" value="1"/>
</dbReference>
<accession>A0A8C3DI43</accession>
<dbReference type="GO" id="GO:0016787">
    <property type="term" value="F:hydrolase activity"/>
    <property type="evidence" value="ECO:0007669"/>
    <property type="project" value="UniProtKB-KW"/>
</dbReference>
<evidence type="ECO:0000256" key="4">
    <source>
        <dbReference type="ARBA" id="ARBA00022481"/>
    </source>
</evidence>
<evidence type="ECO:0000256" key="18">
    <source>
        <dbReference type="SAM" id="MobiDB-lite"/>
    </source>
</evidence>
<dbReference type="PANTHER" id="PTHR22891">
    <property type="entry name" value="EUKARYOTIC TRANSLATION INITIATION FACTOR 2C"/>
    <property type="match status" value="1"/>
</dbReference>
<evidence type="ECO:0000259" key="19">
    <source>
        <dbReference type="PROSITE" id="PS50821"/>
    </source>
</evidence>
<dbReference type="Pfam" id="PF23278">
    <property type="entry name" value="Piwi_N"/>
    <property type="match status" value="1"/>
</dbReference>
<evidence type="ECO:0000256" key="12">
    <source>
        <dbReference type="ARBA" id="ARBA00022845"/>
    </source>
</evidence>
<feature type="region of interest" description="Disordered" evidence="18">
    <location>
        <begin position="97"/>
        <end position="146"/>
    </location>
</feature>
<gene>
    <name evidence="21" type="primary">PIWIL1</name>
</gene>
<dbReference type="InterPro" id="IPR003165">
    <property type="entry name" value="Piwi"/>
</dbReference>
<dbReference type="Proteomes" id="UP000694553">
    <property type="component" value="Unassembled WGS sequence"/>
</dbReference>
<keyword evidence="5" id="KW-0963">Cytoplasm</keyword>
<keyword evidence="3" id="KW-0217">Developmental protein</keyword>
<evidence type="ECO:0000313" key="21">
    <source>
        <dbReference type="Ensembl" id="ENSCMUP00000007307.2"/>
    </source>
</evidence>
<keyword evidence="10" id="KW-0378">Hydrolase</keyword>
<dbReference type="Gene3D" id="3.30.420.10">
    <property type="entry name" value="Ribonuclease H-like superfamily/Ribonuclease H"/>
    <property type="match status" value="1"/>
</dbReference>
<dbReference type="GO" id="GO:0006417">
    <property type="term" value="P:regulation of translation"/>
    <property type="evidence" value="ECO:0007669"/>
    <property type="project" value="UniProtKB-KW"/>
</dbReference>
<dbReference type="PROSITE" id="PS50821">
    <property type="entry name" value="PAZ"/>
    <property type="match status" value="1"/>
</dbReference>
<feature type="region of interest" description="Disordered" evidence="18">
    <location>
        <begin position="1"/>
        <end position="80"/>
    </location>
</feature>
<dbReference type="GO" id="GO:0034584">
    <property type="term" value="F:piRNA binding"/>
    <property type="evidence" value="ECO:0007669"/>
    <property type="project" value="UniProtKB-ARBA"/>
</dbReference>
<evidence type="ECO:0000256" key="8">
    <source>
        <dbReference type="ARBA" id="ARBA00022759"/>
    </source>
</evidence>
<evidence type="ECO:0000256" key="1">
    <source>
        <dbReference type="ARBA" id="ARBA00001946"/>
    </source>
</evidence>
<dbReference type="PROSITE" id="PS50822">
    <property type="entry name" value="PIWI"/>
    <property type="match status" value="1"/>
</dbReference>